<evidence type="ECO:0000313" key="3">
    <source>
        <dbReference type="EMBL" id="TNJ27383.1"/>
    </source>
</evidence>
<dbReference type="VEuPathDB" id="GiardiaDB:GMRT_12985"/>
<feature type="region of interest" description="Disordered" evidence="2">
    <location>
        <begin position="281"/>
        <end position="300"/>
    </location>
</feature>
<dbReference type="InterPro" id="IPR036770">
    <property type="entry name" value="Ankyrin_rpt-contain_sf"/>
</dbReference>
<reference evidence="3 4" key="1">
    <citation type="submission" date="2019-05" db="EMBL/GenBank/DDBJ databases">
        <title>The compact genome of Giardia muris reveals important steps in the evolution of intestinal protozoan parasites.</title>
        <authorList>
            <person name="Xu F."/>
            <person name="Jimenez-Gonzalez A."/>
            <person name="Einarsson E."/>
            <person name="Astvaldsson A."/>
            <person name="Peirasmaki D."/>
            <person name="Eckmann L."/>
            <person name="Andersson J.O."/>
            <person name="Svard S.G."/>
            <person name="Jerlstrom-Hultqvist J."/>
        </authorList>
    </citation>
    <scope>NUCLEOTIDE SEQUENCE [LARGE SCALE GENOMIC DNA]</scope>
    <source>
        <strain evidence="3 4">Roberts-Thomson</strain>
    </source>
</reference>
<dbReference type="PANTHER" id="PTHR24120">
    <property type="entry name" value="GH07239P"/>
    <property type="match status" value="1"/>
</dbReference>
<dbReference type="SUPFAM" id="SSF48403">
    <property type="entry name" value="Ankyrin repeat"/>
    <property type="match status" value="2"/>
</dbReference>
<sequence>MSLTDLMGAARYGDLKGVKRNLNQVGKKDEDGWTALMYAAMWGRANCIPFLEKEIGMQDNCGRTALMRAAFKGHAHCARLLFSEAGKQTTGKWYGFPSGATALIIAAHKNCPKIVQLLLPYEQGLKDSKGHTAQWHANNSTKIGDFTRVRQLLKNEGTERLPPPDPELLILQYRVSELTTENESLKKDLSSSKNTLEETKNELSQLNQENSSLKQQLQKANEEAKKNHELNEALNKRAQEAEKSLTEAKGENASLKNQLTEMESTTLKQDNKIFHLRTENASLQDQLSSSKKAQEEAEERLSQMNQEMSSLKAQLSKTNEDLEVSQVYSAVSGNKLSSQPTATGSLILAAAQGNVEGVRANLHEIGKQGENGWTALMYAARGGYTNCIPLLKREAGIQDNYGWTALMWPAYYGKTDCVRLLLSEAGKQTTKEYNDFPPGTTALMLAAYYNHSEIVRVLLPYEQGMEDSKGHTSKWYANNSSYGGDYSQVRTLLKDEGTERIPPPSNPAEMLRFQERIDELAAENDSLQKDFPFSKNAHNETKKELSQLNQENSSLKQQLQKANKENDILHKQLEDRERQDRAQINRLTAEVESLKKDLEKAINESKRHAKMCEELRKASDQKQVFIDQLVKEAASLRQTMVQQNTYLTTFLIEVLKTHGTQEPRNRGPMPAGSLPEPAVKREV</sequence>
<comment type="caution">
    <text evidence="3">The sequence shown here is derived from an EMBL/GenBank/DDBJ whole genome shotgun (WGS) entry which is preliminary data.</text>
</comment>
<dbReference type="Pfam" id="PF00023">
    <property type="entry name" value="Ank"/>
    <property type="match status" value="2"/>
</dbReference>
<protein>
    <submittedName>
        <fullName evidence="3">Ankyrin repeat protein 3</fullName>
    </submittedName>
</protein>
<dbReference type="SUPFAM" id="SSF57997">
    <property type="entry name" value="Tropomyosin"/>
    <property type="match status" value="1"/>
</dbReference>
<evidence type="ECO:0000313" key="4">
    <source>
        <dbReference type="Proteomes" id="UP000315496"/>
    </source>
</evidence>
<feature type="compositionally biased region" description="Basic and acidic residues" evidence="2">
    <location>
        <begin position="183"/>
        <end position="201"/>
    </location>
</feature>
<feature type="region of interest" description="Disordered" evidence="2">
    <location>
        <begin position="658"/>
        <end position="683"/>
    </location>
</feature>
<organism evidence="3 4">
    <name type="scientific">Giardia muris</name>
    <dbReference type="NCBI Taxonomy" id="5742"/>
    <lineage>
        <taxon>Eukaryota</taxon>
        <taxon>Metamonada</taxon>
        <taxon>Diplomonadida</taxon>
        <taxon>Hexamitidae</taxon>
        <taxon>Giardiinae</taxon>
        <taxon>Giardia</taxon>
    </lineage>
</organism>
<dbReference type="EMBL" id="VDLU01000003">
    <property type="protein sequence ID" value="TNJ27383.1"/>
    <property type="molecule type" value="Genomic_DNA"/>
</dbReference>
<dbReference type="Gene3D" id="1.10.287.1490">
    <property type="match status" value="1"/>
</dbReference>
<dbReference type="InterPro" id="IPR002110">
    <property type="entry name" value="Ankyrin_rpt"/>
</dbReference>
<dbReference type="PANTHER" id="PTHR24120:SF4">
    <property type="entry name" value="GH07239P"/>
    <property type="match status" value="1"/>
</dbReference>
<proteinExistence type="predicted"/>
<evidence type="ECO:0000256" key="1">
    <source>
        <dbReference type="SAM" id="Coils"/>
    </source>
</evidence>
<dbReference type="Proteomes" id="UP000315496">
    <property type="component" value="Chromosome 3"/>
</dbReference>
<dbReference type="OrthoDB" id="6353000at2759"/>
<dbReference type="Gene3D" id="1.25.40.20">
    <property type="entry name" value="Ankyrin repeat-containing domain"/>
    <property type="match status" value="3"/>
</dbReference>
<accession>A0A4Z1T0F3</accession>
<evidence type="ECO:0000256" key="2">
    <source>
        <dbReference type="SAM" id="MobiDB-lite"/>
    </source>
</evidence>
<keyword evidence="1" id="KW-0175">Coiled coil</keyword>
<dbReference type="Pfam" id="PF12796">
    <property type="entry name" value="Ank_2"/>
    <property type="match status" value="2"/>
</dbReference>
<dbReference type="AlphaFoldDB" id="A0A4Z1T0F3"/>
<dbReference type="SMART" id="SM00248">
    <property type="entry name" value="ANK"/>
    <property type="match status" value="6"/>
</dbReference>
<feature type="coiled-coil region" evidence="1">
    <location>
        <begin position="510"/>
        <end position="618"/>
    </location>
</feature>
<gene>
    <name evidence="3" type="ORF">GMRT_12985</name>
</gene>
<feature type="compositionally biased region" description="Polar residues" evidence="2">
    <location>
        <begin position="202"/>
        <end position="219"/>
    </location>
</feature>
<keyword evidence="4" id="KW-1185">Reference proteome</keyword>
<name>A0A4Z1T0F3_GIAMU</name>
<feature type="region of interest" description="Disordered" evidence="2">
    <location>
        <begin position="181"/>
        <end position="225"/>
    </location>
</feature>